<dbReference type="Gene3D" id="3.30.390.10">
    <property type="entry name" value="Enolase-like, N-terminal domain"/>
    <property type="match status" value="1"/>
</dbReference>
<evidence type="ECO:0000256" key="2">
    <source>
        <dbReference type="ARBA" id="ARBA00022723"/>
    </source>
</evidence>
<name>A0A8H4JRS5_9HYPO</name>
<protein>
    <recommendedName>
        <fullName evidence="4">Mandelate racemase/muconate lactonizing enzyme C-terminal domain-containing protein</fullName>
    </recommendedName>
</protein>
<evidence type="ECO:0000256" key="1">
    <source>
        <dbReference type="ARBA" id="ARBA00001946"/>
    </source>
</evidence>
<evidence type="ECO:0000256" key="3">
    <source>
        <dbReference type="ARBA" id="ARBA00022842"/>
    </source>
</evidence>
<dbReference type="SMART" id="SM00922">
    <property type="entry name" value="MR_MLE"/>
    <property type="match status" value="1"/>
</dbReference>
<dbReference type="InterPro" id="IPR013342">
    <property type="entry name" value="Mandelate_racemase_C"/>
</dbReference>
<keyword evidence="6" id="KW-1185">Reference proteome</keyword>
<evidence type="ECO:0000259" key="4">
    <source>
        <dbReference type="SMART" id="SM00922"/>
    </source>
</evidence>
<dbReference type="Proteomes" id="UP000605986">
    <property type="component" value="Unassembled WGS sequence"/>
</dbReference>
<organism evidence="5 6">
    <name type="scientific">Fusarium austroafricanum</name>
    <dbReference type="NCBI Taxonomy" id="2364996"/>
    <lineage>
        <taxon>Eukaryota</taxon>
        <taxon>Fungi</taxon>
        <taxon>Dikarya</taxon>
        <taxon>Ascomycota</taxon>
        <taxon>Pezizomycotina</taxon>
        <taxon>Sordariomycetes</taxon>
        <taxon>Hypocreomycetidae</taxon>
        <taxon>Hypocreales</taxon>
        <taxon>Nectriaceae</taxon>
        <taxon>Fusarium</taxon>
        <taxon>Fusarium concolor species complex</taxon>
    </lineage>
</organism>
<dbReference type="AlphaFoldDB" id="A0A8H4JRS5"/>
<dbReference type="Gene3D" id="3.20.20.120">
    <property type="entry name" value="Enolase-like C-terminal domain"/>
    <property type="match status" value="1"/>
</dbReference>
<dbReference type="InterPro" id="IPR013341">
    <property type="entry name" value="Mandelate_racemase_N_dom"/>
</dbReference>
<dbReference type="GO" id="GO:0009063">
    <property type="term" value="P:amino acid catabolic process"/>
    <property type="evidence" value="ECO:0007669"/>
    <property type="project" value="InterPro"/>
</dbReference>
<proteinExistence type="predicted"/>
<dbReference type="PANTHER" id="PTHR13794:SF58">
    <property type="entry name" value="MITOCHONDRIAL ENOLASE SUPERFAMILY MEMBER 1"/>
    <property type="match status" value="1"/>
</dbReference>
<dbReference type="OrthoDB" id="14161at2759"/>
<feature type="domain" description="Mandelate racemase/muconate lactonizing enzyme C-terminal" evidence="4">
    <location>
        <begin position="211"/>
        <end position="309"/>
    </location>
</feature>
<dbReference type="Pfam" id="PF13378">
    <property type="entry name" value="MR_MLE_C"/>
    <property type="match status" value="1"/>
</dbReference>
<dbReference type="InterPro" id="IPR036849">
    <property type="entry name" value="Enolase-like_C_sf"/>
</dbReference>
<dbReference type="SFLD" id="SFLDF00270">
    <property type="entry name" value="L-galactonate_dehydratase"/>
    <property type="match status" value="1"/>
</dbReference>
<gene>
    <name evidence="5" type="ORF">F53441_12938</name>
</gene>
<dbReference type="PANTHER" id="PTHR13794">
    <property type="entry name" value="ENOLASE SUPERFAMILY, MANDELATE RACEMASE"/>
    <property type="match status" value="1"/>
</dbReference>
<dbReference type="SUPFAM" id="SSF54826">
    <property type="entry name" value="Enolase N-terminal domain-like"/>
    <property type="match status" value="1"/>
</dbReference>
<reference evidence="5" key="1">
    <citation type="submission" date="2020-01" db="EMBL/GenBank/DDBJ databases">
        <title>Identification and distribution of gene clusters putatively required for synthesis of sphingolipid metabolism inhibitors in phylogenetically diverse species of the filamentous fungus Fusarium.</title>
        <authorList>
            <person name="Kim H.-S."/>
            <person name="Busman M."/>
            <person name="Brown D.W."/>
            <person name="Divon H."/>
            <person name="Uhlig S."/>
            <person name="Proctor R.H."/>
        </authorList>
    </citation>
    <scope>NUCLEOTIDE SEQUENCE</scope>
    <source>
        <strain evidence="5">NRRL 53441</strain>
    </source>
</reference>
<dbReference type="Pfam" id="PF02746">
    <property type="entry name" value="MR_MLE_N"/>
    <property type="match status" value="1"/>
</dbReference>
<evidence type="ECO:0000313" key="5">
    <source>
        <dbReference type="EMBL" id="KAF4437797.1"/>
    </source>
</evidence>
<dbReference type="EMBL" id="JAADJG010000747">
    <property type="protein sequence ID" value="KAF4437797.1"/>
    <property type="molecule type" value="Genomic_DNA"/>
</dbReference>
<dbReference type="GO" id="GO:0000287">
    <property type="term" value="F:magnesium ion binding"/>
    <property type="evidence" value="ECO:0007669"/>
    <property type="project" value="TreeGrafter"/>
</dbReference>
<evidence type="ECO:0000313" key="6">
    <source>
        <dbReference type="Proteomes" id="UP000605986"/>
    </source>
</evidence>
<accession>A0A8H4JRS5</accession>
<dbReference type="SFLD" id="SFLDS00001">
    <property type="entry name" value="Enolase"/>
    <property type="match status" value="1"/>
</dbReference>
<keyword evidence="2" id="KW-0479">Metal-binding</keyword>
<dbReference type="PROSITE" id="PS00909">
    <property type="entry name" value="MR_MLE_2"/>
    <property type="match status" value="1"/>
</dbReference>
<keyword evidence="3" id="KW-0460">Magnesium</keyword>
<comment type="caution">
    <text evidence="5">The sequence shown here is derived from an EMBL/GenBank/DDBJ whole genome shotgun (WGS) entry which is preliminary data.</text>
</comment>
<dbReference type="SFLD" id="SFLDG00179">
    <property type="entry name" value="mandelate_racemase"/>
    <property type="match status" value="1"/>
</dbReference>
<dbReference type="InterPro" id="IPR029065">
    <property type="entry name" value="Enolase_C-like"/>
</dbReference>
<dbReference type="InterPro" id="IPR018110">
    <property type="entry name" value="Mandel_Rmase/mucon_lact_enz_CS"/>
</dbReference>
<dbReference type="InterPro" id="IPR029017">
    <property type="entry name" value="Enolase-like_N"/>
</dbReference>
<dbReference type="SUPFAM" id="SSF51604">
    <property type="entry name" value="Enolase C-terminal domain-like"/>
    <property type="match status" value="1"/>
</dbReference>
<sequence>MMSSTKPQLEVSDIAITGFTVIDIRFPTSLDGVGSDAMHIGTNGSHPYIQLHTNQNGLIGEGIAFSNGRGSELICMALNIFAKRVVGKTMHELTRNMGKTWRYMVSDSQYRWIGPEKSVTHLAVAGVLNAVWDLWGKILGKPVWQIVCEMSPEEIVRCIDFRYITDVITPEEAISMLETTSKGKEERLKEAFDNIAVPAYTTSAGWMTFSGSKMKGILLETIAQGYKVFKFKVGTSVEADREKLAAVRDVLGYDNQYQIMIDANQVWSVPEAIEYMKQLVEFKPVFIEEPTNPDDVLGHAAIRKALKPYGVGVATGEAAQNRVTFKQLLQAEATDVAQIDAVRLGSVNECLAVMLMALKFNVPCVPHNGAMGLTELTSHLSTIDYVAISGRKSMLENADSHRENLRHPSKIVNAHYVTPLAPGYSTGYTDEALEKYTYPDGSFWVSDIGLQIIAQPTGGEL</sequence>
<dbReference type="InterPro" id="IPR046945">
    <property type="entry name" value="RHMD-like"/>
</dbReference>
<dbReference type="GO" id="GO:0016836">
    <property type="term" value="F:hydro-lyase activity"/>
    <property type="evidence" value="ECO:0007669"/>
    <property type="project" value="TreeGrafter"/>
</dbReference>
<comment type="cofactor">
    <cofactor evidence="1">
        <name>Mg(2+)</name>
        <dbReference type="ChEBI" id="CHEBI:18420"/>
    </cofactor>
</comment>
<dbReference type="GO" id="GO:0016052">
    <property type="term" value="P:carbohydrate catabolic process"/>
    <property type="evidence" value="ECO:0007669"/>
    <property type="project" value="TreeGrafter"/>
</dbReference>